<dbReference type="PANTHER" id="PTHR12156:SF5">
    <property type="entry name" value="FI18040P1"/>
    <property type="match status" value="1"/>
</dbReference>
<feature type="compositionally biased region" description="Polar residues" evidence="1">
    <location>
        <begin position="269"/>
        <end position="278"/>
    </location>
</feature>
<dbReference type="PROSITE" id="PS50003">
    <property type="entry name" value="PH_DOMAIN"/>
    <property type="match status" value="1"/>
</dbReference>
<feature type="region of interest" description="Disordered" evidence="1">
    <location>
        <begin position="1"/>
        <end position="158"/>
    </location>
</feature>
<dbReference type="PANTHER" id="PTHR12156">
    <property type="entry name" value="PLECKSTRIN HOMOLOGY-LIKE DOMAIN, FAMILY B, MEMBER 3"/>
    <property type="match status" value="1"/>
</dbReference>
<protein>
    <recommendedName>
        <fullName evidence="2">PH domain-containing protein</fullName>
    </recommendedName>
</protein>
<gene>
    <name evidence="3" type="ORF">AGLY_015160</name>
</gene>
<feature type="region of interest" description="Disordered" evidence="1">
    <location>
        <begin position="740"/>
        <end position="770"/>
    </location>
</feature>
<feature type="region of interest" description="Disordered" evidence="1">
    <location>
        <begin position="379"/>
        <end position="436"/>
    </location>
</feature>
<dbReference type="SUPFAM" id="SSF50729">
    <property type="entry name" value="PH domain-like"/>
    <property type="match status" value="1"/>
</dbReference>
<dbReference type="AlphaFoldDB" id="A0A6G0T1I0"/>
<comment type="caution">
    <text evidence="3">The sequence shown here is derived from an EMBL/GenBank/DDBJ whole genome shotgun (WGS) entry which is preliminary data.</text>
</comment>
<feature type="compositionally biased region" description="Low complexity" evidence="1">
    <location>
        <begin position="290"/>
        <end position="320"/>
    </location>
</feature>
<feature type="compositionally biased region" description="Low complexity" evidence="1">
    <location>
        <begin position="255"/>
        <end position="268"/>
    </location>
</feature>
<feature type="compositionally biased region" description="Polar residues" evidence="1">
    <location>
        <begin position="379"/>
        <end position="409"/>
    </location>
</feature>
<dbReference type="Gene3D" id="2.30.29.30">
    <property type="entry name" value="Pleckstrin-homology domain (PH domain)/Phosphotyrosine-binding domain (PTB)"/>
    <property type="match status" value="1"/>
</dbReference>
<evidence type="ECO:0000259" key="2">
    <source>
        <dbReference type="PROSITE" id="PS50003"/>
    </source>
</evidence>
<dbReference type="InterPro" id="IPR011993">
    <property type="entry name" value="PH-like_dom_sf"/>
</dbReference>
<accession>A0A6G0T1I0</accession>
<feature type="compositionally biased region" description="Basic residues" evidence="1">
    <location>
        <begin position="139"/>
        <end position="151"/>
    </location>
</feature>
<dbReference type="InterPro" id="IPR052212">
    <property type="entry name" value="PH-like_domain"/>
</dbReference>
<feature type="region of interest" description="Disordered" evidence="1">
    <location>
        <begin position="239"/>
        <end position="355"/>
    </location>
</feature>
<dbReference type="InterPro" id="IPR001849">
    <property type="entry name" value="PH_domain"/>
</dbReference>
<feature type="compositionally biased region" description="Polar residues" evidence="1">
    <location>
        <begin position="755"/>
        <end position="770"/>
    </location>
</feature>
<dbReference type="Pfam" id="PF00169">
    <property type="entry name" value="PH"/>
    <property type="match status" value="1"/>
</dbReference>
<feature type="compositionally biased region" description="Pro residues" evidence="1">
    <location>
        <begin position="114"/>
        <end position="123"/>
    </location>
</feature>
<feature type="compositionally biased region" description="Polar residues" evidence="1">
    <location>
        <begin position="243"/>
        <end position="254"/>
    </location>
</feature>
<feature type="compositionally biased region" description="Low complexity" evidence="1">
    <location>
        <begin position="1"/>
        <end position="17"/>
    </location>
</feature>
<evidence type="ECO:0000313" key="3">
    <source>
        <dbReference type="EMBL" id="KAE9524439.1"/>
    </source>
</evidence>
<dbReference type="Proteomes" id="UP000475862">
    <property type="component" value="Unassembled WGS sequence"/>
</dbReference>
<organism evidence="3 4">
    <name type="scientific">Aphis glycines</name>
    <name type="common">Soybean aphid</name>
    <dbReference type="NCBI Taxonomy" id="307491"/>
    <lineage>
        <taxon>Eukaryota</taxon>
        <taxon>Metazoa</taxon>
        <taxon>Ecdysozoa</taxon>
        <taxon>Arthropoda</taxon>
        <taxon>Hexapoda</taxon>
        <taxon>Insecta</taxon>
        <taxon>Pterygota</taxon>
        <taxon>Neoptera</taxon>
        <taxon>Paraneoptera</taxon>
        <taxon>Hemiptera</taxon>
        <taxon>Sternorrhyncha</taxon>
        <taxon>Aphidomorpha</taxon>
        <taxon>Aphidoidea</taxon>
        <taxon>Aphididae</taxon>
        <taxon>Aphidini</taxon>
        <taxon>Aphis</taxon>
        <taxon>Aphis</taxon>
    </lineage>
</organism>
<dbReference type="SMART" id="SM00233">
    <property type="entry name" value="PH"/>
    <property type="match status" value="1"/>
</dbReference>
<reference evidence="3 4" key="1">
    <citation type="submission" date="2019-08" db="EMBL/GenBank/DDBJ databases">
        <title>The genome of the soybean aphid Biotype 1, its phylome, world population structure and adaptation to the North American continent.</title>
        <authorList>
            <person name="Giordano R."/>
            <person name="Donthu R.K."/>
            <person name="Hernandez A.G."/>
            <person name="Wright C.L."/>
            <person name="Zimin A.V."/>
        </authorList>
    </citation>
    <scope>NUCLEOTIDE SEQUENCE [LARGE SCALE GENOMIC DNA]</scope>
    <source>
        <tissue evidence="3">Whole aphids</tissue>
    </source>
</reference>
<evidence type="ECO:0000313" key="4">
    <source>
        <dbReference type="Proteomes" id="UP000475862"/>
    </source>
</evidence>
<feature type="domain" description="PH" evidence="2">
    <location>
        <begin position="897"/>
        <end position="1024"/>
    </location>
</feature>
<dbReference type="OrthoDB" id="6020705at2759"/>
<name>A0A6G0T1I0_APHGL</name>
<evidence type="ECO:0000256" key="1">
    <source>
        <dbReference type="SAM" id="MobiDB-lite"/>
    </source>
</evidence>
<sequence length="1039" mass="115060">MNVKKQQMQLQLQLQPPQRRHDRTGFEALLDQPMPVAETSPPGGTLPWSTGVTGDTAGRYNHQHHRQGPPAATSAGPQSDAPSDHIGSPTEADDATAAVTAARPGRPQDQAVTTPPPPSPLQLPSPYYDRNPVIGFPVQHHHHHHHHHRVPKSPTNSTAAVPLANVQNVAYATTGQDLQDRSDHYANSSKYYYQRHNYKSGDFMEGQDDDKENIKQRDTAECLQQQLDEVLQACVDYEERNKSQQQPQSESSGNTSPGTAAPSTTTPPQQNRIKTNGSLPRDGKKSATDTSSPTSPLSPMMSPLSPSSTTWPSVTTPSSPAMSPLSLHTAGGDSDSVFLDNDNHPPSPATCGSPRTRIRTLVPSCTTAIEELHYSSSKNQFDQSQHNGQVGANAGFKTSPTTAENLSLKSSDRPQQQMQQQSLHSTFLKSSPPPSWQTTTMWLRSSPFAADSKDGSSTKAPTISFAAADKLAEAAEQRRKLLVELSAHKSRLVEMHLRREEVDRELIIETALLRAELDVADDETRQSDNIVDGLDRAVADCRQKMDACTVKQQDQRMAADSQLAGHRQTLQGLRKRLESIEDNDVLRTEIRASIDKQTELLDAEQKLYEDVEFGLLEEEAGWLARREELHRDRAAAVAVRRARRARAEWLRAQLDQLRSVGDDQLRALRADINTVTLSIQQGHKKLQELDAAAASTTAATDIMSDQYRRPHQFHKEMHSMQSAAEHSQPPKSLEWSWDQHMKSPLSPRPPSSLSWDMQPSRSPWFSTSAPVTEDTTANNINSLMTGSMTTTCCSSIGSSGAEDDGCARPVSDDSISRMSMSTIFDGGATIKLRPKNKTSPSDITKRPLTRYLPIRYDDEGSANNQTAFDLRAHIESAGHQLDDDNGASVDRHFWIDSTSCRGYLKKLSGSGSNNNVRRSGRKWLKRWFVFDRQSRTLSYYRHRSDDRSDAANQRTGATAADKKITPRVSIRFQDIQEVYVDHTNSIKGQGCAFVVKTAQRTFYLSAATGQAVRVWVDVIFTGAEGYREYRKDSTVDGGR</sequence>
<dbReference type="EMBL" id="VYZN01000068">
    <property type="protein sequence ID" value="KAE9524439.1"/>
    <property type="molecule type" value="Genomic_DNA"/>
</dbReference>
<keyword evidence="4" id="KW-1185">Reference proteome</keyword>
<proteinExistence type="predicted"/>